<dbReference type="PANTHER" id="PTHR45829:SF5">
    <property type="entry name" value="SOLUTE CARRIER FAMILY 25 MEMBER 33"/>
    <property type="match status" value="1"/>
</dbReference>
<accession>A0A8C9LCC4</accession>
<evidence type="ECO:0000256" key="10">
    <source>
        <dbReference type="PROSITE-ProRule" id="PRU00282"/>
    </source>
</evidence>
<evidence type="ECO:0000256" key="2">
    <source>
        <dbReference type="ARBA" id="ARBA00006375"/>
    </source>
</evidence>
<keyword evidence="13" id="KW-1185">Reference proteome</keyword>
<keyword evidence="5" id="KW-0677">Repeat</keyword>
<reference evidence="12" key="2">
    <citation type="submission" date="2025-09" db="UniProtKB">
        <authorList>
            <consortium name="Ensembl"/>
        </authorList>
    </citation>
    <scope>IDENTIFICATION</scope>
</reference>
<evidence type="ECO:0000256" key="5">
    <source>
        <dbReference type="ARBA" id="ARBA00022737"/>
    </source>
</evidence>
<evidence type="ECO:0000256" key="9">
    <source>
        <dbReference type="ARBA" id="ARBA00023136"/>
    </source>
</evidence>
<keyword evidence="7" id="KW-1133">Transmembrane helix</keyword>
<keyword evidence="8" id="KW-0496">Mitochondrion</keyword>
<evidence type="ECO:0000256" key="3">
    <source>
        <dbReference type="ARBA" id="ARBA00022448"/>
    </source>
</evidence>
<dbReference type="InterPro" id="IPR023395">
    <property type="entry name" value="MCP_dom_sf"/>
</dbReference>
<keyword evidence="6" id="KW-0999">Mitochondrion inner membrane</keyword>
<dbReference type="GO" id="GO:0015218">
    <property type="term" value="F:pyrimidine nucleotide transmembrane transporter activity"/>
    <property type="evidence" value="ECO:0007669"/>
    <property type="project" value="InterPro"/>
</dbReference>
<evidence type="ECO:0000256" key="8">
    <source>
        <dbReference type="ARBA" id="ARBA00023128"/>
    </source>
</evidence>
<dbReference type="PANTHER" id="PTHR45829">
    <property type="entry name" value="MITOCHONDRIAL CARRIER PROTEIN RIM2"/>
    <property type="match status" value="1"/>
</dbReference>
<evidence type="ECO:0000256" key="11">
    <source>
        <dbReference type="RuleBase" id="RU000488"/>
    </source>
</evidence>
<dbReference type="SUPFAM" id="SSF103506">
    <property type="entry name" value="Mitochondrial carrier"/>
    <property type="match status" value="1"/>
</dbReference>
<keyword evidence="3 11" id="KW-0813">Transport</keyword>
<sequence>MNMSSVNRADNCVRLSLFQSILEKEGPRSLFRGLGPNLVGVAPSRAVYFACYSKAKERFNGIFIPNSNIVHICSAGSAGTCL</sequence>
<organism evidence="12 13">
    <name type="scientific">Pavo cristatus</name>
    <name type="common">Indian peafowl</name>
    <name type="synonym">Blue peafowl</name>
    <dbReference type="NCBI Taxonomy" id="9049"/>
    <lineage>
        <taxon>Eukaryota</taxon>
        <taxon>Metazoa</taxon>
        <taxon>Chordata</taxon>
        <taxon>Craniata</taxon>
        <taxon>Vertebrata</taxon>
        <taxon>Euteleostomi</taxon>
        <taxon>Archelosauria</taxon>
        <taxon>Archosauria</taxon>
        <taxon>Dinosauria</taxon>
        <taxon>Saurischia</taxon>
        <taxon>Theropoda</taxon>
        <taxon>Coelurosauria</taxon>
        <taxon>Aves</taxon>
        <taxon>Neognathae</taxon>
        <taxon>Galloanserae</taxon>
        <taxon>Galliformes</taxon>
        <taxon>Phasianidae</taxon>
        <taxon>Phasianinae</taxon>
        <taxon>Pavo</taxon>
    </lineage>
</organism>
<dbReference type="GO" id="GO:1990519">
    <property type="term" value="P:pyrimidine nucleotide import into mitochondrion"/>
    <property type="evidence" value="ECO:0007669"/>
    <property type="project" value="TreeGrafter"/>
</dbReference>
<evidence type="ECO:0000313" key="12">
    <source>
        <dbReference type="Ensembl" id="ENSPSTP00000017986.1"/>
    </source>
</evidence>
<name>A0A8C9LCC4_PAVCR</name>
<proteinExistence type="inferred from homology"/>
<keyword evidence="4 10" id="KW-0812">Transmembrane</keyword>
<dbReference type="AlphaFoldDB" id="A0A8C9LCC4"/>
<feature type="repeat" description="Solcar" evidence="10">
    <location>
        <begin position="1"/>
        <end position="58"/>
    </location>
</feature>
<dbReference type="Ensembl" id="ENSPSTT00000018851.1">
    <property type="protein sequence ID" value="ENSPSTP00000017986.1"/>
    <property type="gene ID" value="ENSPSTG00000012880.1"/>
</dbReference>
<evidence type="ECO:0000256" key="1">
    <source>
        <dbReference type="ARBA" id="ARBA00004448"/>
    </source>
</evidence>
<evidence type="ECO:0000256" key="7">
    <source>
        <dbReference type="ARBA" id="ARBA00022989"/>
    </source>
</evidence>
<keyword evidence="9 10" id="KW-0472">Membrane</keyword>
<reference evidence="12" key="1">
    <citation type="submission" date="2025-08" db="UniProtKB">
        <authorList>
            <consortium name="Ensembl"/>
        </authorList>
    </citation>
    <scope>IDENTIFICATION</scope>
</reference>
<dbReference type="Pfam" id="PF00153">
    <property type="entry name" value="Mito_carr"/>
    <property type="match status" value="1"/>
</dbReference>
<evidence type="ECO:0000256" key="6">
    <source>
        <dbReference type="ARBA" id="ARBA00022792"/>
    </source>
</evidence>
<comment type="similarity">
    <text evidence="2 11">Belongs to the mitochondrial carrier (TC 2.A.29) family.</text>
</comment>
<dbReference type="PROSITE" id="PS50920">
    <property type="entry name" value="SOLCAR"/>
    <property type="match status" value="1"/>
</dbReference>
<dbReference type="Proteomes" id="UP000694428">
    <property type="component" value="Unplaced"/>
</dbReference>
<evidence type="ECO:0000313" key="13">
    <source>
        <dbReference type="Proteomes" id="UP000694428"/>
    </source>
</evidence>
<protein>
    <recommendedName>
        <fullName evidence="14">Solute carrier family 25 member 36</fullName>
    </recommendedName>
</protein>
<dbReference type="Gene3D" id="1.50.40.10">
    <property type="entry name" value="Mitochondrial carrier domain"/>
    <property type="match status" value="1"/>
</dbReference>
<dbReference type="GO" id="GO:0005743">
    <property type="term" value="C:mitochondrial inner membrane"/>
    <property type="evidence" value="ECO:0007669"/>
    <property type="project" value="UniProtKB-SubCell"/>
</dbReference>
<dbReference type="InterPro" id="IPR018108">
    <property type="entry name" value="MCP_transmembrane"/>
</dbReference>
<comment type="subcellular location">
    <subcellularLocation>
        <location evidence="1">Mitochondrion inner membrane</location>
        <topology evidence="1">Multi-pass membrane protein</topology>
    </subcellularLocation>
</comment>
<dbReference type="InterPro" id="IPR049562">
    <property type="entry name" value="SLC25A33/36-like"/>
</dbReference>
<evidence type="ECO:0008006" key="14">
    <source>
        <dbReference type="Google" id="ProtNLM"/>
    </source>
</evidence>
<evidence type="ECO:0000256" key="4">
    <source>
        <dbReference type="ARBA" id="ARBA00022692"/>
    </source>
</evidence>